<dbReference type="PANTHER" id="PTHR10430:SF39">
    <property type="entry name" value="PEROXISOMAL MEMBRANE ASSOCIATED PROTEIN 20"/>
    <property type="match status" value="1"/>
</dbReference>
<dbReference type="GO" id="GO:0045454">
    <property type="term" value="P:cell redox homeostasis"/>
    <property type="evidence" value="ECO:0007669"/>
    <property type="project" value="TreeGrafter"/>
</dbReference>
<evidence type="ECO:0000256" key="7">
    <source>
        <dbReference type="RuleBase" id="RU366011"/>
    </source>
</evidence>
<dbReference type="InterPro" id="IPR013740">
    <property type="entry name" value="Redoxin"/>
</dbReference>
<dbReference type="Proteomes" id="UP000095728">
    <property type="component" value="Unassembled WGS sequence"/>
</dbReference>
<protein>
    <submittedName>
        <fullName evidence="9">Peroxiredoxin-5, mitochondrial</fullName>
    </submittedName>
</protein>
<gene>
    <name evidence="9" type="ORF">AWRI3579_g3767</name>
</gene>
<evidence type="ECO:0000256" key="5">
    <source>
        <dbReference type="ARBA" id="ARBA00023284"/>
    </source>
</evidence>
<dbReference type="SUPFAM" id="SSF52833">
    <property type="entry name" value="Thioredoxin-like"/>
    <property type="match status" value="1"/>
</dbReference>
<sequence>MLSLRKNLVQIGLKSKFHTVSPQLFKAGDKITGQFPGLVEDSPGNAVDLAKDLSQYKKAIVVQVPGAFSPACSASHIPGYLSQLQKFHDKGVQEIVFTTVNDPFVTKAWKKDLKFPEGAKAGVKLLADSEGSFAKSGDSLFDDSVKFFGNKRGTRTALVVENGEIKQVFEEPDKAGVNVSSADNVLKHL</sequence>
<dbReference type="GO" id="GO:0034599">
    <property type="term" value="P:cellular response to oxidative stress"/>
    <property type="evidence" value="ECO:0007669"/>
    <property type="project" value="InterPro"/>
</dbReference>
<dbReference type="OrthoDB" id="1882547at2759"/>
<dbReference type="AlphaFoldDB" id="A0A1E5R4U0"/>
<dbReference type="GO" id="GO:0008379">
    <property type="term" value="F:thioredoxin peroxidase activity"/>
    <property type="evidence" value="ECO:0007669"/>
    <property type="project" value="InterPro"/>
</dbReference>
<evidence type="ECO:0000313" key="9">
    <source>
        <dbReference type="EMBL" id="OEJ81929.1"/>
    </source>
</evidence>
<dbReference type="GO" id="GO:0042744">
    <property type="term" value="P:hydrogen peroxide catabolic process"/>
    <property type="evidence" value="ECO:0007669"/>
    <property type="project" value="TreeGrafter"/>
</dbReference>
<dbReference type="FunCoup" id="A0A1E5R4U0">
    <property type="interactions" value="566"/>
</dbReference>
<reference evidence="10" key="1">
    <citation type="journal article" date="2016" name="Genome Announc.">
        <title>Genome sequences of three species of Hanseniaspora isolated from spontaneous wine fermentations.</title>
        <authorList>
            <person name="Sternes P.R."/>
            <person name="Lee D."/>
            <person name="Kutyna D.R."/>
            <person name="Borneman A.R."/>
        </authorList>
    </citation>
    <scope>NUCLEOTIDE SEQUENCE [LARGE SCALE GENOMIC DNA]</scope>
    <source>
        <strain evidence="10">AWRI3579</strain>
    </source>
</reference>
<keyword evidence="4 7" id="KW-0560">Oxidoreductase</keyword>
<organism evidence="9 10">
    <name type="scientific">Hanseniaspora osmophila</name>
    <dbReference type="NCBI Taxonomy" id="56408"/>
    <lineage>
        <taxon>Eukaryota</taxon>
        <taxon>Fungi</taxon>
        <taxon>Dikarya</taxon>
        <taxon>Ascomycota</taxon>
        <taxon>Saccharomycotina</taxon>
        <taxon>Saccharomycetes</taxon>
        <taxon>Saccharomycodales</taxon>
        <taxon>Saccharomycodaceae</taxon>
        <taxon>Hanseniaspora</taxon>
    </lineage>
</organism>
<feature type="domain" description="Redoxin" evidence="8">
    <location>
        <begin position="35"/>
        <end position="186"/>
    </location>
</feature>
<dbReference type="Pfam" id="PF08534">
    <property type="entry name" value="Redoxin"/>
    <property type="match status" value="1"/>
</dbReference>
<evidence type="ECO:0000259" key="8">
    <source>
        <dbReference type="Pfam" id="PF08534"/>
    </source>
</evidence>
<dbReference type="GO" id="GO:0005829">
    <property type="term" value="C:cytosol"/>
    <property type="evidence" value="ECO:0007669"/>
    <property type="project" value="TreeGrafter"/>
</dbReference>
<keyword evidence="5 7" id="KW-0676">Redox-active center</keyword>
<comment type="similarity">
    <text evidence="1 7">Belongs to the peroxiredoxin family. Prx5 subfamily.</text>
</comment>
<dbReference type="PANTHER" id="PTHR10430">
    <property type="entry name" value="PEROXIREDOXIN"/>
    <property type="match status" value="1"/>
</dbReference>
<evidence type="ECO:0000256" key="4">
    <source>
        <dbReference type="ARBA" id="ARBA00023002"/>
    </source>
</evidence>
<keyword evidence="3 7" id="KW-0049">Antioxidant</keyword>
<dbReference type="STRING" id="56408.A0A1E5R4U0"/>
<evidence type="ECO:0000256" key="3">
    <source>
        <dbReference type="ARBA" id="ARBA00022862"/>
    </source>
</evidence>
<name>A0A1E5R4U0_9ASCO</name>
<accession>A0A1E5R4U0</accession>
<comment type="function">
    <text evidence="7">Thiol-specific peroxidase that catalyzes the reduction of hydrogen peroxide and organic hydroperoxides to water and alcohols, respectively. Plays a role in cell protection against oxidative stress by detoxifying peroxides.</text>
</comment>
<dbReference type="InterPro" id="IPR037944">
    <property type="entry name" value="PRX5-like"/>
</dbReference>
<keyword evidence="10" id="KW-1185">Reference proteome</keyword>
<proteinExistence type="inferred from homology"/>
<evidence type="ECO:0000313" key="10">
    <source>
        <dbReference type="Proteomes" id="UP000095728"/>
    </source>
</evidence>
<dbReference type="InParanoid" id="A0A1E5R4U0"/>
<keyword evidence="2 7" id="KW-0575">Peroxidase</keyword>
<evidence type="ECO:0000256" key="6">
    <source>
        <dbReference type="PIRSR" id="PIRSR637944-1"/>
    </source>
</evidence>
<comment type="caution">
    <text evidence="9">The sequence shown here is derived from an EMBL/GenBank/DDBJ whole genome shotgun (WGS) entry which is preliminary data.</text>
</comment>
<dbReference type="GO" id="GO:0005739">
    <property type="term" value="C:mitochondrion"/>
    <property type="evidence" value="ECO:0007669"/>
    <property type="project" value="TreeGrafter"/>
</dbReference>
<dbReference type="Gene3D" id="3.40.30.10">
    <property type="entry name" value="Glutaredoxin"/>
    <property type="match status" value="1"/>
</dbReference>
<dbReference type="InterPro" id="IPR036249">
    <property type="entry name" value="Thioredoxin-like_sf"/>
</dbReference>
<dbReference type="GO" id="GO:0005777">
    <property type="term" value="C:peroxisome"/>
    <property type="evidence" value="ECO:0007669"/>
    <property type="project" value="TreeGrafter"/>
</dbReference>
<evidence type="ECO:0000256" key="1">
    <source>
        <dbReference type="ARBA" id="ARBA00010505"/>
    </source>
</evidence>
<evidence type="ECO:0000256" key="2">
    <source>
        <dbReference type="ARBA" id="ARBA00022559"/>
    </source>
</evidence>
<feature type="active site" description="Cysteine sulfenic acid (-SOH) intermediate" evidence="6">
    <location>
        <position position="72"/>
    </location>
</feature>
<dbReference type="CDD" id="cd03013">
    <property type="entry name" value="PRX5_like"/>
    <property type="match status" value="1"/>
</dbReference>
<dbReference type="EMBL" id="LPNM01000010">
    <property type="protein sequence ID" value="OEJ81929.1"/>
    <property type="molecule type" value="Genomic_DNA"/>
</dbReference>